<dbReference type="AlphaFoldDB" id="B0C1R0"/>
<dbReference type="Proteomes" id="UP000000268">
    <property type="component" value="Chromosome"/>
</dbReference>
<evidence type="ECO:0008006" key="3">
    <source>
        <dbReference type="Google" id="ProtNLM"/>
    </source>
</evidence>
<dbReference type="EMBL" id="CP000828">
    <property type="protein sequence ID" value="ABW26076.1"/>
    <property type="molecule type" value="Genomic_DNA"/>
</dbReference>
<dbReference type="InterPro" id="IPR029058">
    <property type="entry name" value="AB_hydrolase_fold"/>
</dbReference>
<proteinExistence type="predicted"/>
<dbReference type="STRING" id="329726.AM1_1036"/>
<dbReference type="Gene3D" id="3.40.50.1820">
    <property type="entry name" value="alpha/beta hydrolase"/>
    <property type="match status" value="1"/>
</dbReference>
<dbReference type="KEGG" id="amr:AM1_1036"/>
<evidence type="ECO:0000313" key="1">
    <source>
        <dbReference type="EMBL" id="ABW26076.1"/>
    </source>
</evidence>
<accession>B0C1R0</accession>
<organism evidence="1 2">
    <name type="scientific">Acaryochloris marina (strain MBIC 11017)</name>
    <dbReference type="NCBI Taxonomy" id="329726"/>
    <lineage>
        <taxon>Bacteria</taxon>
        <taxon>Bacillati</taxon>
        <taxon>Cyanobacteriota</taxon>
        <taxon>Cyanophyceae</taxon>
        <taxon>Acaryochloridales</taxon>
        <taxon>Acaryochloridaceae</taxon>
        <taxon>Acaryochloris</taxon>
    </lineage>
</organism>
<dbReference type="ESTHER" id="acam1-b0c1r0">
    <property type="family name" value="6_AlphaBeta_hydrolase"/>
</dbReference>
<gene>
    <name evidence="1" type="ordered locus">AM1_1036</name>
</gene>
<dbReference type="SUPFAM" id="SSF53474">
    <property type="entry name" value="alpha/beta-Hydrolases"/>
    <property type="match status" value="1"/>
</dbReference>
<keyword evidence="2" id="KW-1185">Reference proteome</keyword>
<dbReference type="PANTHER" id="PTHR37946:SF1">
    <property type="entry name" value="SLL1969 PROTEIN"/>
    <property type="match status" value="1"/>
</dbReference>
<dbReference type="eggNOG" id="COG2267">
    <property type="taxonomic scope" value="Bacteria"/>
</dbReference>
<dbReference type="PANTHER" id="PTHR37946">
    <property type="entry name" value="SLL1969 PROTEIN"/>
    <property type="match status" value="1"/>
</dbReference>
<dbReference type="HOGENOM" id="CLU_075528_2_0_3"/>
<protein>
    <recommendedName>
        <fullName evidence="3">AB hydrolase-1 domain-containing protein</fullName>
    </recommendedName>
</protein>
<sequence>MLIHGMGRTPLSMLYLQHRLRKLGHNPHLFGYSPTLESLQTVTDRLLQRIQTQVGSQPYALLGHSLGTVIIRNAYHQLSSHPPAACFFLAPPMVACQAAKFFSKVGLYRLFTGEMGQLLAQDSFVGQLALPPHTKIYVGTGGPRAPWLPFGNELNDGILSVVEASGGHKVVTVPAIHTFIMNSTPVVEDIAQSLDALA</sequence>
<reference evidence="1 2" key="1">
    <citation type="journal article" date="2008" name="Proc. Natl. Acad. Sci. U.S.A.">
        <title>Niche adaptation and genome expansion in the chlorophyll d-producing cyanobacterium Acaryochloris marina.</title>
        <authorList>
            <person name="Swingley W.D."/>
            <person name="Chen M."/>
            <person name="Cheung P.C."/>
            <person name="Conrad A.L."/>
            <person name="Dejesa L.C."/>
            <person name="Hao J."/>
            <person name="Honchak B.M."/>
            <person name="Karbach L.E."/>
            <person name="Kurdoglu A."/>
            <person name="Lahiri S."/>
            <person name="Mastrian S.D."/>
            <person name="Miyashita H."/>
            <person name="Page L."/>
            <person name="Ramakrishna P."/>
            <person name="Satoh S."/>
            <person name="Sattley W.M."/>
            <person name="Shimada Y."/>
            <person name="Taylor H.L."/>
            <person name="Tomo T."/>
            <person name="Tsuchiya T."/>
            <person name="Wang Z.T."/>
            <person name="Raymond J."/>
            <person name="Mimuro M."/>
            <person name="Blankenship R.E."/>
            <person name="Touchman J.W."/>
        </authorList>
    </citation>
    <scope>NUCLEOTIDE SEQUENCE [LARGE SCALE GENOMIC DNA]</scope>
    <source>
        <strain evidence="2">MBIC 11017</strain>
    </source>
</reference>
<evidence type="ECO:0000313" key="2">
    <source>
        <dbReference type="Proteomes" id="UP000000268"/>
    </source>
</evidence>
<name>B0C1R0_ACAM1</name>